<dbReference type="SMART" id="SM00208">
    <property type="entry name" value="TNFR"/>
    <property type="match status" value="4"/>
</dbReference>
<proteinExistence type="predicted"/>
<keyword evidence="2" id="KW-0472">Membrane</keyword>
<feature type="repeat" description="TNFR-Cys" evidence="1">
    <location>
        <begin position="38"/>
        <end position="82"/>
    </location>
</feature>
<evidence type="ECO:0000259" key="3">
    <source>
        <dbReference type="PROSITE" id="PS50050"/>
    </source>
</evidence>
<dbReference type="SUPFAM" id="SSF57586">
    <property type="entry name" value="TNF receptor-like"/>
    <property type="match status" value="2"/>
</dbReference>
<keyword evidence="5" id="KW-1185">Reference proteome</keyword>
<sequence>MAKNCTDDQFYGKNGACCDQCPAGQYMLSDCDGKKKTVCAKCVNGYTATKNYLPTCLECKSCSLVNHQQKVKDCTSKENAVCECVRGFYCTEDNCEHCSPVQRCPLGQGVRVEATRTNDTICAPCEDGTYSNVTDFHSACRPHTRCEDLGRELITPGTTELDAFCGNFKSYCPWILPAGLWSGLVLTALILFGLMCWRAKRKSYKAEKKETKAFFKPPFKTTGDGSSVSITLVEMTPLAPFTQLQPLPQNGHCPEISKFPLFNAVDNEVSWSRQHSVDSNRPTTPLKVSVSFAESTHTNGSGGYCTGILRSYSEPQEDEWCGT</sequence>
<dbReference type="InterPro" id="IPR008063">
    <property type="entry name" value="Fas_rcpt"/>
</dbReference>
<dbReference type="EMBL" id="JAUZQC010000012">
    <property type="protein sequence ID" value="KAK5861787.1"/>
    <property type="molecule type" value="Genomic_DNA"/>
</dbReference>
<dbReference type="PRINTS" id="PR01680">
    <property type="entry name" value="TNFACTORR6"/>
</dbReference>
<dbReference type="GO" id="GO:0009897">
    <property type="term" value="C:external side of plasma membrane"/>
    <property type="evidence" value="ECO:0007669"/>
    <property type="project" value="TreeGrafter"/>
</dbReference>
<keyword evidence="2" id="KW-1133">Transmembrane helix</keyword>
<dbReference type="PANTHER" id="PTHR46875:SF2">
    <property type="entry name" value="TUMOR NECROSIS FACTOR RECEPTOR SUPERFAMILY MEMBER 5-LIKE ISOFORM X1"/>
    <property type="match status" value="1"/>
</dbReference>
<evidence type="ECO:0000313" key="4">
    <source>
        <dbReference type="EMBL" id="KAK5861787.1"/>
    </source>
</evidence>
<evidence type="ECO:0000256" key="1">
    <source>
        <dbReference type="PROSITE-ProRule" id="PRU00206"/>
    </source>
</evidence>
<dbReference type="GO" id="GO:0004888">
    <property type="term" value="F:transmembrane signaling receptor activity"/>
    <property type="evidence" value="ECO:0007669"/>
    <property type="project" value="InterPro"/>
</dbReference>
<gene>
    <name evidence="4" type="ORF">PBY51_017236</name>
</gene>
<dbReference type="PROSITE" id="PS50050">
    <property type="entry name" value="TNFR_NGFR_2"/>
    <property type="match status" value="2"/>
</dbReference>
<keyword evidence="1" id="KW-1015">Disulfide bond</keyword>
<keyword evidence="2" id="KW-0812">Transmembrane</keyword>
<organism evidence="4 5">
    <name type="scientific">Eleginops maclovinus</name>
    <name type="common">Patagonian blennie</name>
    <name type="synonym">Eleginus maclovinus</name>
    <dbReference type="NCBI Taxonomy" id="56733"/>
    <lineage>
        <taxon>Eukaryota</taxon>
        <taxon>Metazoa</taxon>
        <taxon>Chordata</taxon>
        <taxon>Craniata</taxon>
        <taxon>Vertebrata</taxon>
        <taxon>Euteleostomi</taxon>
        <taxon>Actinopterygii</taxon>
        <taxon>Neopterygii</taxon>
        <taxon>Teleostei</taxon>
        <taxon>Neoteleostei</taxon>
        <taxon>Acanthomorphata</taxon>
        <taxon>Eupercaria</taxon>
        <taxon>Perciformes</taxon>
        <taxon>Notothenioidei</taxon>
        <taxon>Eleginopidae</taxon>
        <taxon>Eleginops</taxon>
    </lineage>
</organism>
<dbReference type="AlphaFoldDB" id="A0AAN7XIX1"/>
<dbReference type="GO" id="GO:0006955">
    <property type="term" value="P:immune response"/>
    <property type="evidence" value="ECO:0007669"/>
    <property type="project" value="InterPro"/>
</dbReference>
<comment type="caution">
    <text evidence="1">Lacks conserved residue(s) required for the propagation of feature annotation.</text>
</comment>
<feature type="disulfide bond" evidence="1">
    <location>
        <begin position="104"/>
        <end position="122"/>
    </location>
</feature>
<dbReference type="GO" id="GO:0006915">
    <property type="term" value="P:apoptotic process"/>
    <property type="evidence" value="ECO:0007669"/>
    <property type="project" value="InterPro"/>
</dbReference>
<reference evidence="4 5" key="2">
    <citation type="journal article" date="2023" name="Mol. Biol. Evol.">
        <title>Genomics of Secondarily Temperate Adaptation in the Only Non-Antarctic Icefish.</title>
        <authorList>
            <person name="Rivera-Colon A.G."/>
            <person name="Rayamajhi N."/>
            <person name="Minhas B.F."/>
            <person name="Madrigal G."/>
            <person name="Bilyk K.T."/>
            <person name="Yoon V."/>
            <person name="Hune M."/>
            <person name="Gregory S."/>
            <person name="Cheng C.H.C."/>
            <person name="Catchen J.M."/>
        </authorList>
    </citation>
    <scope>NUCLEOTIDE SEQUENCE [LARGE SCALE GENOMIC DNA]</scope>
    <source>
        <strain evidence="4">JMC-PN-2008</strain>
    </source>
</reference>
<dbReference type="GO" id="GO:0035631">
    <property type="term" value="C:CD40 receptor complex"/>
    <property type="evidence" value="ECO:0007669"/>
    <property type="project" value="TreeGrafter"/>
</dbReference>
<feature type="repeat" description="TNFR-Cys" evidence="1">
    <location>
        <begin position="83"/>
        <end position="122"/>
    </location>
</feature>
<dbReference type="PANTHER" id="PTHR46875">
    <property type="entry name" value="TUMOR NECROSIS FACTOR RECEPTOR SUPERFAMILY MEMBER 5"/>
    <property type="match status" value="1"/>
</dbReference>
<dbReference type="GO" id="GO:0002768">
    <property type="term" value="P:immune response-regulating cell surface receptor signaling pathway"/>
    <property type="evidence" value="ECO:0007669"/>
    <property type="project" value="TreeGrafter"/>
</dbReference>
<accession>A0AAN7XIX1</accession>
<feature type="transmembrane region" description="Helical" evidence="2">
    <location>
        <begin position="174"/>
        <end position="197"/>
    </location>
</feature>
<dbReference type="InterPro" id="IPR052135">
    <property type="entry name" value="TNFRSF5"/>
</dbReference>
<dbReference type="PROSITE" id="PS00652">
    <property type="entry name" value="TNFR_NGFR_1"/>
    <property type="match status" value="2"/>
</dbReference>
<dbReference type="Proteomes" id="UP001346869">
    <property type="component" value="Unassembled WGS sequence"/>
</dbReference>
<dbReference type="Gene3D" id="2.10.50.10">
    <property type="entry name" value="Tumor Necrosis Factor Receptor, subunit A, domain 2"/>
    <property type="match status" value="3"/>
</dbReference>
<feature type="domain" description="TNFR-Cys" evidence="3">
    <location>
        <begin position="83"/>
        <end position="122"/>
    </location>
</feature>
<reference evidence="4 5" key="1">
    <citation type="journal article" date="2023" name="Genes (Basel)">
        <title>Chromosome-Level Genome Assembly and Circadian Gene Repertoire of the Patagonia Blennie Eleginops maclovinus-The Closest Ancestral Proxy of Antarctic Cryonotothenioids.</title>
        <authorList>
            <person name="Cheng C.C."/>
            <person name="Rivera-Colon A.G."/>
            <person name="Minhas B.F."/>
            <person name="Wilson L."/>
            <person name="Rayamajhi N."/>
            <person name="Vargas-Chacoff L."/>
            <person name="Catchen J.M."/>
        </authorList>
    </citation>
    <scope>NUCLEOTIDE SEQUENCE [LARGE SCALE GENOMIC DNA]</scope>
    <source>
        <strain evidence="4">JMC-PN-2008</strain>
    </source>
</reference>
<comment type="caution">
    <text evidence="4">The sequence shown here is derived from an EMBL/GenBank/DDBJ whole genome shotgun (WGS) entry which is preliminary data.</text>
</comment>
<dbReference type="Pfam" id="PF00020">
    <property type="entry name" value="TNFR_c6"/>
    <property type="match status" value="2"/>
</dbReference>
<evidence type="ECO:0000256" key="2">
    <source>
        <dbReference type="SAM" id="Phobius"/>
    </source>
</evidence>
<dbReference type="InterPro" id="IPR001368">
    <property type="entry name" value="TNFR/NGFR_Cys_rich_reg"/>
</dbReference>
<name>A0AAN7XIX1_ELEMC</name>
<protein>
    <recommendedName>
        <fullName evidence="3">TNFR-Cys domain-containing protein</fullName>
    </recommendedName>
</protein>
<feature type="domain" description="TNFR-Cys" evidence="3">
    <location>
        <begin position="38"/>
        <end position="82"/>
    </location>
</feature>
<evidence type="ECO:0000313" key="5">
    <source>
        <dbReference type="Proteomes" id="UP001346869"/>
    </source>
</evidence>